<comment type="caution">
    <text evidence="2">The sequence shown here is derived from an EMBL/GenBank/DDBJ whole genome shotgun (WGS) entry which is preliminary data.</text>
</comment>
<name>A0ABD5NVM3_9EURY</name>
<accession>A0ABD5NVM3</accession>
<proteinExistence type="predicted"/>
<dbReference type="InterPro" id="IPR036390">
    <property type="entry name" value="WH_DNA-bd_sf"/>
</dbReference>
<dbReference type="GeneID" id="71856460"/>
<feature type="region of interest" description="Disordered" evidence="1">
    <location>
        <begin position="100"/>
        <end position="124"/>
    </location>
</feature>
<dbReference type="EMBL" id="JBHSDJ010000012">
    <property type="protein sequence ID" value="MFC4246124.1"/>
    <property type="molecule type" value="Genomic_DNA"/>
</dbReference>
<sequence>MPIDIDTFEGSSEDTLGGGLTQPERVLSFLASHADQAFRPVEIAGATEIPQNSINSVLHRLEEQALVRHKGEYWAITDDRDRLHSLTQYELVTESLNELYGEEDPSEWVEHMPATDETEKTDNE</sequence>
<reference evidence="2 3" key="1">
    <citation type="journal article" date="2014" name="Int. J. Syst. Evol. Microbiol.">
        <title>Complete genome sequence of Corynebacterium casei LMG S-19264T (=DSM 44701T), isolated from a smear-ripened cheese.</title>
        <authorList>
            <consortium name="US DOE Joint Genome Institute (JGI-PGF)"/>
            <person name="Walter F."/>
            <person name="Albersmeier A."/>
            <person name="Kalinowski J."/>
            <person name="Ruckert C."/>
        </authorList>
    </citation>
    <scope>NUCLEOTIDE SEQUENCE [LARGE SCALE GENOMIC DNA]</scope>
    <source>
        <strain evidence="2 3">IBRC-M 10912</strain>
    </source>
</reference>
<organism evidence="2 3">
    <name type="scientific">Natribaculum luteum</name>
    <dbReference type="NCBI Taxonomy" id="1586232"/>
    <lineage>
        <taxon>Archaea</taxon>
        <taxon>Methanobacteriati</taxon>
        <taxon>Methanobacteriota</taxon>
        <taxon>Stenosarchaea group</taxon>
        <taxon>Halobacteria</taxon>
        <taxon>Halobacteriales</taxon>
        <taxon>Natrialbaceae</taxon>
        <taxon>Natribaculum</taxon>
    </lineage>
</organism>
<feature type="compositionally biased region" description="Basic and acidic residues" evidence="1">
    <location>
        <begin position="108"/>
        <end position="124"/>
    </location>
</feature>
<gene>
    <name evidence="2" type="ORF">ACFOZ7_03820</name>
</gene>
<dbReference type="SUPFAM" id="SSF46785">
    <property type="entry name" value="Winged helix' DNA-binding domain"/>
    <property type="match status" value="1"/>
</dbReference>
<dbReference type="RefSeq" id="WP_246975607.1">
    <property type="nucleotide sequence ID" value="NZ_CP095398.1"/>
</dbReference>
<dbReference type="InterPro" id="IPR036388">
    <property type="entry name" value="WH-like_DNA-bd_sf"/>
</dbReference>
<protein>
    <submittedName>
        <fullName evidence="2">MarR family transcriptional regulator</fullName>
    </submittedName>
</protein>
<dbReference type="Gene3D" id="1.10.10.10">
    <property type="entry name" value="Winged helix-like DNA-binding domain superfamily/Winged helix DNA-binding domain"/>
    <property type="match status" value="1"/>
</dbReference>
<evidence type="ECO:0000313" key="2">
    <source>
        <dbReference type="EMBL" id="MFC4246124.1"/>
    </source>
</evidence>
<evidence type="ECO:0000256" key="1">
    <source>
        <dbReference type="SAM" id="MobiDB-lite"/>
    </source>
</evidence>
<feature type="region of interest" description="Disordered" evidence="1">
    <location>
        <begin position="1"/>
        <end position="20"/>
    </location>
</feature>
<dbReference type="Proteomes" id="UP001595821">
    <property type="component" value="Unassembled WGS sequence"/>
</dbReference>
<evidence type="ECO:0000313" key="3">
    <source>
        <dbReference type="Proteomes" id="UP001595821"/>
    </source>
</evidence>
<dbReference type="AlphaFoldDB" id="A0ABD5NVM3"/>